<evidence type="ECO:0000313" key="2">
    <source>
        <dbReference type="EMBL" id="KAF9892345.1"/>
    </source>
</evidence>
<dbReference type="EMBL" id="VCAU01000013">
    <property type="protein sequence ID" value="KAF9892345.1"/>
    <property type="molecule type" value="Genomic_DNA"/>
</dbReference>
<reference evidence="2" key="2">
    <citation type="submission" date="2020-02" db="EMBL/GenBank/DDBJ databases">
        <authorList>
            <person name="Gilchrist C.L.M."/>
            <person name="Chooi Y.-H."/>
        </authorList>
    </citation>
    <scope>NUCLEOTIDE SEQUENCE</scope>
    <source>
        <strain evidence="2">MST-FP2251</strain>
    </source>
</reference>
<accession>A0AAD4GX57</accession>
<organism evidence="2 3">
    <name type="scientific">Aspergillus nanangensis</name>
    <dbReference type="NCBI Taxonomy" id="2582783"/>
    <lineage>
        <taxon>Eukaryota</taxon>
        <taxon>Fungi</taxon>
        <taxon>Dikarya</taxon>
        <taxon>Ascomycota</taxon>
        <taxon>Pezizomycotina</taxon>
        <taxon>Eurotiomycetes</taxon>
        <taxon>Eurotiomycetidae</taxon>
        <taxon>Eurotiales</taxon>
        <taxon>Aspergillaceae</taxon>
        <taxon>Aspergillus</taxon>
        <taxon>Aspergillus subgen. Circumdati</taxon>
    </lineage>
</organism>
<name>A0AAD4GX57_ASPNN</name>
<dbReference type="Proteomes" id="UP001194746">
    <property type="component" value="Unassembled WGS sequence"/>
</dbReference>
<protein>
    <recommendedName>
        <fullName evidence="1">CHAT domain-containing protein</fullName>
    </recommendedName>
</protein>
<dbReference type="SUPFAM" id="SSF48452">
    <property type="entry name" value="TPR-like"/>
    <property type="match status" value="2"/>
</dbReference>
<dbReference type="PANTHER" id="PTHR10098">
    <property type="entry name" value="RAPSYN-RELATED"/>
    <property type="match status" value="1"/>
</dbReference>
<sequence length="1356" mass="150041">MTTTSTQPAQNQIPQHFIDAAKDAFARDRPLTEDLRPGSFFDNPAYLDTLSHNAKSLICAVQDAGDHPDRPGLCHIQSELALNMYLQSNDEAQLNMAFALAAISLRYIRAELPGRGKSNHHMGVLYQRKWERERNNSDLDEAVRHYKLAVEVCKEPAGVRGEWACDVAVVCLQRYMRTKQPEDKADACSHFDRAIELAGQSPTRARHLSNKGESLFRIASINEQEKGSLLNESIASHNEAIAFCDAHPGLSCKPHAPYGMIHRNAARAHLERFSLEKQTEDSEKACSLFEKALTFETIGSSDYELFVCELGNARKLVAEASGDADPDEKACELWRESIEANPSAIAVRISLAEAYRQKAGKSLDQSLAQDLLQQAATLVEDAVKAMPSGYPAPGAVFSRCAAVHYSLYEANGDLSGIDRAIECARKATTDQGNENLWDYHRLLGQFLVSRFENTQRAQDLVDCISTATESLSKCPQGDSKSQGHCLWVIGKATRASYDTFRNTELLRKASMVFLHASQLLREDPSTISLVMNDLGNAYTQLFTHDALPELLEKAIDAYKEALSGLQQFYGTDQHPDIFMVNTSLGYVMMQRFFHWRSDTDLESAIKYYRRSLSHIDEHHPRYAIRAGNLSNALQLRSDIEASVEDLKEARKMLITALEGPVSLSDELKTGLATQVGNAYLRSHSITNQLADVENAVSYYDKAVEAAGTASASTRGAAVGNKAVALKELAEYTGQLSDFQASLKTFDETLQMLSKEDRHHWGAMMNQANLLFSLYERKMGPETKDYGYQALEKFEHLAQMQTLPPGTRINVASVAASLTNDLVSNPAKARDYILTSLDLLPEAILMHVTRLEQLSLIRKYQYVPGSAAALSLIAGDPPSTVIRRLEAGRAFIWDRIDGRPTQLEALESENPELAGKFRTLQQRVSQQARSPGTMDNFDSTSVAASDSNRMQRQHDTDAYRQVLEQIRALPHFDSFLTTPDTAADLQAYAANAPIVFINATNYRSDALVITNYDVLHLPLPSFSMAQVTEYGALFMHTLQIFGNEEDQAAALAQYQTVMKWLWEAAAKPIMEAIDWDKYERGPSGKPRIIWVSAGWISVLPIHAAGDFQTPGESNEPRCVHDIAVSSYTNSLKALEFTIQSASRMKTQPLTRSQQVLIVAMATTPGLGPDGDLNVEPEINAIEKILSPSFSIKVLNEPDSRAVKANLAPSRIAHFACHAKADVQDPSRSSIMLQDNQTKPSPFSVRTLLRLDLINCELVYLSACESGASKDLRLRDEGIHIAGGFHIAGVPHVISTLWKVSDSVSAELAGLFYANLRKGEHDDGDLSSAPYALDDAIGEMRRRGVHPMLWGPFIHSGP</sequence>
<comment type="caution">
    <text evidence="2">The sequence shown here is derived from an EMBL/GenBank/DDBJ whole genome shotgun (WGS) entry which is preliminary data.</text>
</comment>
<dbReference type="Gene3D" id="1.25.40.10">
    <property type="entry name" value="Tetratricopeptide repeat domain"/>
    <property type="match status" value="3"/>
</dbReference>
<gene>
    <name evidence="2" type="ORF">FE257_002122</name>
</gene>
<dbReference type="PANTHER" id="PTHR10098:SF108">
    <property type="entry name" value="TETRATRICOPEPTIDE REPEAT PROTEIN 28"/>
    <property type="match status" value="1"/>
</dbReference>
<dbReference type="InterPro" id="IPR024983">
    <property type="entry name" value="CHAT_dom"/>
</dbReference>
<proteinExistence type="predicted"/>
<evidence type="ECO:0000259" key="1">
    <source>
        <dbReference type="Pfam" id="PF12770"/>
    </source>
</evidence>
<reference evidence="2" key="1">
    <citation type="journal article" date="2019" name="Beilstein J. Org. Chem.">
        <title>Nanangenines: drimane sesquiterpenoids as the dominant metabolite cohort of a novel Australian fungus, Aspergillus nanangensis.</title>
        <authorList>
            <person name="Lacey H.J."/>
            <person name="Gilchrist C.L.M."/>
            <person name="Crombie A."/>
            <person name="Kalaitzis J.A."/>
            <person name="Vuong D."/>
            <person name="Rutledge P.J."/>
            <person name="Turner P."/>
            <person name="Pitt J.I."/>
            <person name="Lacey E."/>
            <person name="Chooi Y.H."/>
            <person name="Piggott A.M."/>
        </authorList>
    </citation>
    <scope>NUCLEOTIDE SEQUENCE</scope>
    <source>
        <strain evidence="2">MST-FP2251</strain>
    </source>
</reference>
<feature type="domain" description="CHAT" evidence="1">
    <location>
        <begin position="1056"/>
        <end position="1355"/>
    </location>
</feature>
<keyword evidence="3" id="KW-1185">Reference proteome</keyword>
<evidence type="ECO:0000313" key="3">
    <source>
        <dbReference type="Proteomes" id="UP001194746"/>
    </source>
</evidence>
<dbReference type="InterPro" id="IPR011990">
    <property type="entry name" value="TPR-like_helical_dom_sf"/>
</dbReference>
<dbReference type="Pfam" id="PF12770">
    <property type="entry name" value="CHAT"/>
    <property type="match status" value="1"/>
</dbReference>